<dbReference type="Gene3D" id="3.40.50.11900">
    <property type="match status" value="1"/>
</dbReference>
<dbReference type="GO" id="GO:0051536">
    <property type="term" value="F:iron-sulfur cluster binding"/>
    <property type="evidence" value="ECO:0007669"/>
    <property type="project" value="UniProtKB-KW"/>
</dbReference>
<evidence type="ECO:0000256" key="2">
    <source>
        <dbReference type="ARBA" id="ARBA00005806"/>
    </source>
</evidence>
<keyword evidence="8" id="KW-1185">Reference proteome</keyword>
<dbReference type="Gene3D" id="3.40.50.11890">
    <property type="match status" value="1"/>
</dbReference>
<organism evidence="7 8">
    <name type="scientific">Aedoeadaptatus coxii</name>
    <dbReference type="NCBI Taxonomy" id="755172"/>
    <lineage>
        <taxon>Bacteria</taxon>
        <taxon>Bacillati</taxon>
        <taxon>Bacillota</taxon>
        <taxon>Tissierellia</taxon>
        <taxon>Tissierellales</taxon>
        <taxon>Peptoniphilaceae</taxon>
        <taxon>Aedoeadaptatus</taxon>
    </lineage>
</organism>
<accession>A0A134AKN2</accession>
<comment type="caution">
    <text evidence="7">The sequence shown here is derived from an EMBL/GenBank/DDBJ whole genome shotgun (WGS) entry which is preliminary data.</text>
</comment>
<evidence type="ECO:0000313" key="7">
    <source>
        <dbReference type="EMBL" id="KXB68214.1"/>
    </source>
</evidence>
<dbReference type="PANTHER" id="PTHR30548:SF4">
    <property type="entry name" value="SUBUNIT OF OXYGEN-SENSITIVE 2-HYDROXYISOCAPROYL-COA DEHYDRATASE"/>
    <property type="match status" value="1"/>
</dbReference>
<dbReference type="Pfam" id="PF06050">
    <property type="entry name" value="HGD-D"/>
    <property type="match status" value="1"/>
</dbReference>
<keyword evidence="5" id="KW-0411">Iron-sulfur</keyword>
<dbReference type="PATRIC" id="fig|755172.3.peg.227"/>
<name>A0A134AKN2_9FIRM</name>
<reference evidence="8" key="1">
    <citation type="submission" date="2016-01" db="EMBL/GenBank/DDBJ databases">
        <authorList>
            <person name="Mitreva M."/>
            <person name="Pepin K.H."/>
            <person name="Mihindukulasuriya K.A."/>
            <person name="Fulton R."/>
            <person name="Fronick C."/>
            <person name="O'Laughlin M."/>
            <person name="Miner T."/>
            <person name="Herter B."/>
            <person name="Rosa B.A."/>
            <person name="Cordes M."/>
            <person name="Tomlinson C."/>
            <person name="Wollam A."/>
            <person name="Palsikar V.B."/>
            <person name="Mardis E.R."/>
            <person name="Wilson R.K."/>
        </authorList>
    </citation>
    <scope>NUCLEOTIDE SEQUENCE [LARGE SCALE GENOMIC DNA]</scope>
    <source>
        <strain evidence="8">DNF00729</strain>
    </source>
</reference>
<dbReference type="PANTHER" id="PTHR30548">
    <property type="entry name" value="2-HYDROXYGLUTARYL-COA DEHYDRATASE, D-COMPONENT-RELATED"/>
    <property type="match status" value="1"/>
</dbReference>
<evidence type="ECO:0000256" key="5">
    <source>
        <dbReference type="ARBA" id="ARBA00023014"/>
    </source>
</evidence>
<evidence type="ECO:0000313" key="8">
    <source>
        <dbReference type="Proteomes" id="UP000070442"/>
    </source>
</evidence>
<evidence type="ECO:0000256" key="6">
    <source>
        <dbReference type="SAM" id="MobiDB-lite"/>
    </source>
</evidence>
<comment type="cofactor">
    <cofactor evidence="1">
        <name>[4Fe-4S] cluster</name>
        <dbReference type="ChEBI" id="CHEBI:49883"/>
    </cofactor>
</comment>
<evidence type="ECO:0000256" key="1">
    <source>
        <dbReference type="ARBA" id="ARBA00001966"/>
    </source>
</evidence>
<dbReference type="Proteomes" id="UP000070442">
    <property type="component" value="Unassembled WGS sequence"/>
</dbReference>
<keyword evidence="4" id="KW-0408">Iron</keyword>
<dbReference type="InterPro" id="IPR010327">
    <property type="entry name" value="FldB/FldC_alpha/beta"/>
</dbReference>
<comment type="similarity">
    <text evidence="2">Belongs to the FldB/FldC dehydratase alpha/beta subunit family.</text>
</comment>
<dbReference type="GO" id="GO:0016836">
    <property type="term" value="F:hydro-lyase activity"/>
    <property type="evidence" value="ECO:0007669"/>
    <property type="project" value="UniProtKB-ARBA"/>
</dbReference>
<protein>
    <submittedName>
        <fullName evidence="7">R-phenyllactate dehydratase, medium subunit</fullName>
    </submittedName>
</protein>
<gene>
    <name evidence="7" type="ORF">HMPREF1863_00235</name>
</gene>
<keyword evidence="3" id="KW-0479">Metal-binding</keyword>
<evidence type="ECO:0000256" key="3">
    <source>
        <dbReference type="ARBA" id="ARBA00022723"/>
    </source>
</evidence>
<feature type="region of interest" description="Disordered" evidence="6">
    <location>
        <begin position="1"/>
        <end position="22"/>
    </location>
</feature>
<proteinExistence type="inferred from homology"/>
<dbReference type="STRING" id="755172.HMPREF1863_00235"/>
<dbReference type="GO" id="GO:0046872">
    <property type="term" value="F:metal ion binding"/>
    <property type="evidence" value="ECO:0007669"/>
    <property type="project" value="UniProtKB-KW"/>
</dbReference>
<sequence length="435" mass="49186">MPLKNAKNRVKEGLSMSKESLKEREAQIREQYKDVPPAKMIGMIAGQGYKDAMAAKEAGEPVGWCASNFPQEILETLDIKVVYPENHAAAVSAKGGGERMCNVAEDSGYSNDICAYARISMAYTEETDIPELNMPQPDFVACCNNICNCMIKWYENLARDLNVPFIMIDVPYNNEYDAGQDRVDYLKGQFDVAIKQLEEISGKKWDQDKFEEVMEISDRTGRAWLDATSYSKYTPSPFSGFDIFNHMAVAVCARGKLESAIAFERLAEEFDEKVKRGESGFKGEEKYRIIFEGIACWPHLRHTYKGLQGQGVNVVGTVYADAFGYVYNNTRELMEAYCATPNAISYERALDMRLKLAENNNVDGMLVHINRSCKQWSAISYEMERDFREKTGLPTATFDGDQADPRNFSEAQYDTRVQGLIEVMEANKQKKSKEA</sequence>
<dbReference type="AlphaFoldDB" id="A0A134AKN2"/>
<dbReference type="EMBL" id="LSDG01000005">
    <property type="protein sequence ID" value="KXB68214.1"/>
    <property type="molecule type" value="Genomic_DNA"/>
</dbReference>
<evidence type="ECO:0000256" key="4">
    <source>
        <dbReference type="ARBA" id="ARBA00023004"/>
    </source>
</evidence>